<accession>A0A433P955</accession>
<feature type="region of interest" description="Disordered" evidence="1">
    <location>
        <begin position="269"/>
        <end position="297"/>
    </location>
</feature>
<protein>
    <submittedName>
        <fullName evidence="2">Uncharacterized protein</fullName>
    </submittedName>
</protein>
<gene>
    <name evidence="2" type="ORF">BC938DRAFT_477541</name>
</gene>
<feature type="region of interest" description="Disordered" evidence="1">
    <location>
        <begin position="230"/>
        <end position="257"/>
    </location>
</feature>
<feature type="compositionally biased region" description="Low complexity" evidence="1">
    <location>
        <begin position="9"/>
        <end position="31"/>
    </location>
</feature>
<evidence type="ECO:0000313" key="2">
    <source>
        <dbReference type="EMBL" id="RUS14071.1"/>
    </source>
</evidence>
<sequence>MSNNAQNVIQLPSPLNPSSSPSSTQPTSIDSPDPPVDDHEIDKNFVKSWDMKVSRSKVPSETGSASPSPLRERRVPSISFPKKRASFLRTIVPGGVVNEDEATPTQFESGPAATATAQTANHITEPPSAAAANDDVSIKLSNRAGRPDLSMQQLEHIAGASPIERVIVPVSREGDVPPIGVRMGGSEPNDATGSVRESGWGERVEEVVIEPAETMGKDELDRDWQRMNAANGEREPSIQEDSAASDRLESGHFDKSNAPSDAIRQVLFSKHPSHNRSPLSTTSSSPSNERGYDSDSDRTKISLRNQIVNLGLLVAAMVWWVSGRRMEAGKREKE</sequence>
<feature type="compositionally biased region" description="Low complexity" evidence="1">
    <location>
        <begin position="277"/>
        <end position="287"/>
    </location>
</feature>
<feature type="region of interest" description="Disordered" evidence="1">
    <location>
        <begin position="179"/>
        <end position="201"/>
    </location>
</feature>
<dbReference type="EMBL" id="RBNJ01028146">
    <property type="protein sequence ID" value="RUS14071.1"/>
    <property type="molecule type" value="Genomic_DNA"/>
</dbReference>
<comment type="caution">
    <text evidence="2">The sequence shown here is derived from an EMBL/GenBank/DDBJ whole genome shotgun (WGS) entry which is preliminary data.</text>
</comment>
<feature type="compositionally biased region" description="Polar residues" evidence="1">
    <location>
        <begin position="57"/>
        <end position="67"/>
    </location>
</feature>
<proteinExistence type="predicted"/>
<reference evidence="2 3" key="1">
    <citation type="journal article" date="2018" name="New Phytol.">
        <title>Phylogenomics of Endogonaceae and evolution of mycorrhizas within Mucoromycota.</title>
        <authorList>
            <person name="Chang Y."/>
            <person name="Desiro A."/>
            <person name="Na H."/>
            <person name="Sandor L."/>
            <person name="Lipzen A."/>
            <person name="Clum A."/>
            <person name="Barry K."/>
            <person name="Grigoriev I.V."/>
            <person name="Martin F.M."/>
            <person name="Stajich J.E."/>
            <person name="Smith M.E."/>
            <person name="Bonito G."/>
            <person name="Spatafora J.W."/>
        </authorList>
    </citation>
    <scope>NUCLEOTIDE SEQUENCE [LARGE SCALE GENOMIC DNA]</scope>
    <source>
        <strain evidence="2 3">AD002</strain>
    </source>
</reference>
<organism evidence="2 3">
    <name type="scientific">Jimgerdemannia flammicorona</name>
    <dbReference type="NCBI Taxonomy" id="994334"/>
    <lineage>
        <taxon>Eukaryota</taxon>
        <taxon>Fungi</taxon>
        <taxon>Fungi incertae sedis</taxon>
        <taxon>Mucoromycota</taxon>
        <taxon>Mucoromycotina</taxon>
        <taxon>Endogonomycetes</taxon>
        <taxon>Endogonales</taxon>
        <taxon>Endogonaceae</taxon>
        <taxon>Jimgerdemannia</taxon>
    </lineage>
</organism>
<evidence type="ECO:0000256" key="1">
    <source>
        <dbReference type="SAM" id="MobiDB-lite"/>
    </source>
</evidence>
<dbReference type="Proteomes" id="UP000274822">
    <property type="component" value="Unassembled WGS sequence"/>
</dbReference>
<feature type="region of interest" description="Disordered" evidence="1">
    <location>
        <begin position="1"/>
        <end position="79"/>
    </location>
</feature>
<name>A0A433P955_9FUNG</name>
<feature type="compositionally biased region" description="Basic and acidic residues" evidence="1">
    <location>
        <begin position="36"/>
        <end position="53"/>
    </location>
</feature>
<keyword evidence="3" id="KW-1185">Reference proteome</keyword>
<feature type="region of interest" description="Disordered" evidence="1">
    <location>
        <begin position="100"/>
        <end position="134"/>
    </location>
</feature>
<evidence type="ECO:0000313" key="3">
    <source>
        <dbReference type="Proteomes" id="UP000274822"/>
    </source>
</evidence>
<feature type="compositionally biased region" description="Basic and acidic residues" evidence="1">
    <location>
        <begin position="244"/>
        <end position="255"/>
    </location>
</feature>
<dbReference type="AlphaFoldDB" id="A0A433P955"/>